<dbReference type="InterPro" id="IPR012338">
    <property type="entry name" value="Beta-lactam/transpept-like"/>
</dbReference>
<dbReference type="SUPFAM" id="SSF56601">
    <property type="entry name" value="beta-lactamase/transpeptidase-like"/>
    <property type="match status" value="1"/>
</dbReference>
<dbReference type="Pfam" id="PF02113">
    <property type="entry name" value="Peptidase_S13"/>
    <property type="match status" value="1"/>
</dbReference>
<evidence type="ECO:0008006" key="5">
    <source>
        <dbReference type="Google" id="ProtNLM"/>
    </source>
</evidence>
<proteinExistence type="inferred from homology"/>
<evidence type="ECO:0000313" key="3">
    <source>
        <dbReference type="EMBL" id="GMA35182.1"/>
    </source>
</evidence>
<name>A0ABQ6IDW9_9MICO</name>
<evidence type="ECO:0000256" key="1">
    <source>
        <dbReference type="ARBA" id="ARBA00006096"/>
    </source>
</evidence>
<dbReference type="InterPro" id="IPR000667">
    <property type="entry name" value="Peptidase_S13"/>
</dbReference>
<gene>
    <name evidence="3" type="ORF">GCM10025876_13860</name>
</gene>
<organism evidence="3 4">
    <name type="scientific">Demequina litorisediminis</name>
    <dbReference type="NCBI Taxonomy" id="1849022"/>
    <lineage>
        <taxon>Bacteria</taxon>
        <taxon>Bacillati</taxon>
        <taxon>Actinomycetota</taxon>
        <taxon>Actinomycetes</taxon>
        <taxon>Micrococcales</taxon>
        <taxon>Demequinaceae</taxon>
        <taxon>Demequina</taxon>
    </lineage>
</organism>
<comment type="caution">
    <text evidence="3">The sequence shown here is derived from an EMBL/GenBank/DDBJ whole genome shotgun (WGS) entry which is preliminary data.</text>
</comment>
<dbReference type="Gene3D" id="3.40.710.10">
    <property type="entry name" value="DD-peptidase/beta-lactamase superfamily"/>
    <property type="match status" value="1"/>
</dbReference>
<comment type="similarity">
    <text evidence="1">Belongs to the peptidase S13 family.</text>
</comment>
<dbReference type="EMBL" id="BSUN01000001">
    <property type="protein sequence ID" value="GMA35182.1"/>
    <property type="molecule type" value="Genomic_DNA"/>
</dbReference>
<keyword evidence="4" id="KW-1185">Reference proteome</keyword>
<evidence type="ECO:0000313" key="4">
    <source>
        <dbReference type="Proteomes" id="UP001157125"/>
    </source>
</evidence>
<protein>
    <recommendedName>
        <fullName evidence="5">Serine-type D-Ala-D-Ala carboxypeptidase</fullName>
    </recommendedName>
</protein>
<dbReference type="PANTHER" id="PTHR30023">
    <property type="entry name" value="D-ALANYL-D-ALANINE CARBOXYPEPTIDASE"/>
    <property type="match status" value="1"/>
</dbReference>
<dbReference type="Proteomes" id="UP001157125">
    <property type="component" value="Unassembled WGS sequence"/>
</dbReference>
<dbReference type="PANTHER" id="PTHR30023:SF0">
    <property type="entry name" value="PENICILLIN-SENSITIVE CARBOXYPEPTIDASE A"/>
    <property type="match status" value="1"/>
</dbReference>
<evidence type="ECO:0000256" key="2">
    <source>
        <dbReference type="ARBA" id="ARBA00022801"/>
    </source>
</evidence>
<sequence length="80" mass="8204">MGALEGTVDERYIDTAAAGQMRAKTGSLTGVSSLAGTVQTADGRLLAFATMADGMEYNPVGPRQAFDEMVVALAECGCEG</sequence>
<keyword evidence="2" id="KW-0378">Hydrolase</keyword>
<reference evidence="4" key="1">
    <citation type="journal article" date="2019" name="Int. J. Syst. Evol. Microbiol.">
        <title>The Global Catalogue of Microorganisms (GCM) 10K type strain sequencing project: providing services to taxonomists for standard genome sequencing and annotation.</title>
        <authorList>
            <consortium name="The Broad Institute Genomics Platform"/>
            <consortium name="The Broad Institute Genome Sequencing Center for Infectious Disease"/>
            <person name="Wu L."/>
            <person name="Ma J."/>
        </authorList>
    </citation>
    <scope>NUCLEOTIDE SEQUENCE [LARGE SCALE GENOMIC DNA]</scope>
    <source>
        <strain evidence="4">NBRC 112299</strain>
    </source>
</reference>
<accession>A0ABQ6IDW9</accession>